<evidence type="ECO:0000256" key="6">
    <source>
        <dbReference type="ARBA" id="ARBA00022989"/>
    </source>
</evidence>
<keyword evidence="4" id="KW-1003">Cell membrane</keyword>
<evidence type="ECO:0000313" key="10">
    <source>
        <dbReference type="Proteomes" id="UP000193118"/>
    </source>
</evidence>
<feature type="transmembrane region" description="Helical" evidence="8">
    <location>
        <begin position="124"/>
        <end position="145"/>
    </location>
</feature>
<comment type="similarity">
    <text evidence="2">Belongs to the auxin efflux carrier (TC 2.A.69) family.</text>
</comment>
<evidence type="ECO:0000256" key="4">
    <source>
        <dbReference type="ARBA" id="ARBA00022475"/>
    </source>
</evidence>
<keyword evidence="10" id="KW-1185">Reference proteome</keyword>
<evidence type="ECO:0000256" key="3">
    <source>
        <dbReference type="ARBA" id="ARBA00022448"/>
    </source>
</evidence>
<comment type="subcellular location">
    <subcellularLocation>
        <location evidence="1">Cell membrane</location>
        <topology evidence="1">Multi-pass membrane protein</topology>
    </subcellularLocation>
</comment>
<feature type="transmembrane region" description="Helical" evidence="8">
    <location>
        <begin position="251"/>
        <end position="268"/>
    </location>
</feature>
<feature type="transmembrane region" description="Helical" evidence="8">
    <location>
        <begin position="189"/>
        <end position="213"/>
    </location>
</feature>
<evidence type="ECO:0000256" key="7">
    <source>
        <dbReference type="ARBA" id="ARBA00023136"/>
    </source>
</evidence>
<dbReference type="EMBL" id="MTBO01000007">
    <property type="protein sequence ID" value="OSI17844.1"/>
    <property type="molecule type" value="Genomic_DNA"/>
</dbReference>
<dbReference type="GO" id="GO:0055085">
    <property type="term" value="P:transmembrane transport"/>
    <property type="evidence" value="ECO:0007669"/>
    <property type="project" value="InterPro"/>
</dbReference>
<dbReference type="OrthoDB" id="9805563at2"/>
<evidence type="ECO:0000256" key="2">
    <source>
        <dbReference type="ARBA" id="ARBA00010145"/>
    </source>
</evidence>
<evidence type="ECO:0000313" key="9">
    <source>
        <dbReference type="EMBL" id="OSI17844.1"/>
    </source>
</evidence>
<comment type="caution">
    <text evidence="9">The sequence shown here is derived from an EMBL/GenBank/DDBJ whole genome shotgun (WGS) entry which is preliminary data.</text>
</comment>
<keyword evidence="3" id="KW-0813">Transport</keyword>
<name>A0A1X3DDP6_9NEIS</name>
<dbReference type="AlphaFoldDB" id="A0A1X3DDP6"/>
<dbReference type="InterPro" id="IPR038770">
    <property type="entry name" value="Na+/solute_symporter_sf"/>
</dbReference>
<accession>A0A1X3DDP6</accession>
<dbReference type="Proteomes" id="UP000193118">
    <property type="component" value="Unassembled WGS sequence"/>
</dbReference>
<evidence type="ECO:0000256" key="1">
    <source>
        <dbReference type="ARBA" id="ARBA00004651"/>
    </source>
</evidence>
<dbReference type="GeneID" id="94580318"/>
<dbReference type="PANTHER" id="PTHR36838">
    <property type="entry name" value="AUXIN EFFLUX CARRIER FAMILY PROTEIN"/>
    <property type="match status" value="1"/>
</dbReference>
<dbReference type="PANTHER" id="PTHR36838:SF4">
    <property type="entry name" value="AUXIN EFFLUX CARRIER FAMILY PROTEIN"/>
    <property type="match status" value="1"/>
</dbReference>
<evidence type="ECO:0000256" key="8">
    <source>
        <dbReference type="SAM" id="Phobius"/>
    </source>
</evidence>
<organism evidence="9 10">
    <name type="scientific">Neisseria dentiae</name>
    <dbReference type="NCBI Taxonomy" id="194197"/>
    <lineage>
        <taxon>Bacteria</taxon>
        <taxon>Pseudomonadati</taxon>
        <taxon>Pseudomonadota</taxon>
        <taxon>Betaproteobacteria</taxon>
        <taxon>Neisseriales</taxon>
        <taxon>Neisseriaceae</taxon>
        <taxon>Neisseria</taxon>
    </lineage>
</organism>
<dbReference type="Gene3D" id="1.20.1530.20">
    <property type="match status" value="1"/>
</dbReference>
<feature type="transmembrane region" description="Helical" evidence="8">
    <location>
        <begin position="39"/>
        <end position="60"/>
    </location>
</feature>
<dbReference type="GO" id="GO:0005886">
    <property type="term" value="C:plasma membrane"/>
    <property type="evidence" value="ECO:0007669"/>
    <property type="project" value="UniProtKB-SubCell"/>
</dbReference>
<reference evidence="10" key="1">
    <citation type="submission" date="2017-01" db="EMBL/GenBank/DDBJ databases">
        <authorList>
            <person name="Wolfgang W.J."/>
            <person name="Cole J."/>
            <person name="Wroblewski D."/>
            <person name="Mcginnis J."/>
            <person name="Musser K.A."/>
        </authorList>
    </citation>
    <scope>NUCLEOTIDE SEQUENCE [LARGE SCALE GENOMIC DNA]</scope>
    <source>
        <strain evidence="10">DSM 19151</strain>
    </source>
</reference>
<keyword evidence="7 8" id="KW-0472">Membrane</keyword>
<feature type="transmembrane region" description="Helical" evidence="8">
    <location>
        <begin position="66"/>
        <end position="88"/>
    </location>
</feature>
<sequence>MTALIATGLIPLILCIISGVLLNRYRFIPRETWLFIDKLNYYFLFPALLFSSLSGADIGLGVFESSLFAALAIVSLLVAAVYLCKFIFKINEKNLGVYVQSLIRFNTYIGLALSAAAFQEQGLALFSLIIAFSIPLINVFSVLSLSHHQHVSARIMVLNIIKNPLIISCVAALAFNLLSLPLWQGLQDFIKLLASASLPLGLLCIGAGLTFMADEKDYALIAANSLLRLTAAPAAAYLLCTFAGLDGLEQQIITLFFALPTAPSAYALTKMLGGNHALMASIISLQTLLAMVTLPVVLWLVI</sequence>
<feature type="transmembrane region" description="Helical" evidence="8">
    <location>
        <begin position="280"/>
        <end position="301"/>
    </location>
</feature>
<keyword evidence="5 8" id="KW-0812">Transmembrane</keyword>
<evidence type="ECO:0000256" key="5">
    <source>
        <dbReference type="ARBA" id="ARBA00022692"/>
    </source>
</evidence>
<dbReference type="Pfam" id="PF03547">
    <property type="entry name" value="Mem_trans"/>
    <property type="match status" value="1"/>
</dbReference>
<feature type="transmembrane region" description="Helical" evidence="8">
    <location>
        <begin position="6"/>
        <end position="27"/>
    </location>
</feature>
<gene>
    <name evidence="9" type="ORF">BWD09_04475</name>
</gene>
<protein>
    <submittedName>
        <fullName evidence="9">Transporter</fullName>
    </submittedName>
</protein>
<dbReference type="InterPro" id="IPR004776">
    <property type="entry name" value="Mem_transp_PIN-like"/>
</dbReference>
<keyword evidence="6 8" id="KW-1133">Transmembrane helix</keyword>
<dbReference type="STRING" id="194197.BWD09_04475"/>
<dbReference type="RefSeq" id="WP_085365517.1">
    <property type="nucleotide sequence ID" value="NZ_CAUJPZ010000010.1"/>
</dbReference>
<proteinExistence type="inferred from homology"/>
<feature type="transmembrane region" description="Helical" evidence="8">
    <location>
        <begin position="165"/>
        <end position="183"/>
    </location>
</feature>
<feature type="transmembrane region" description="Helical" evidence="8">
    <location>
        <begin position="225"/>
        <end position="245"/>
    </location>
</feature>